<dbReference type="SUPFAM" id="SSF52172">
    <property type="entry name" value="CheY-like"/>
    <property type="match status" value="1"/>
</dbReference>
<dbReference type="RefSeq" id="WP_307905222.1">
    <property type="nucleotide sequence ID" value="NZ_AP027059.1"/>
</dbReference>
<reference evidence="5 6" key="1">
    <citation type="submission" date="2022-11" db="EMBL/GenBank/DDBJ databases">
        <title>Haliovirga abyssi gen. nov., sp. nov., a mesophilic fermentative bacterium isolated from the Iheya North hydrothermal field and the proposal of Haliovirgaceae fam. nov.</title>
        <authorList>
            <person name="Miyazaki U."/>
            <person name="Tame A."/>
            <person name="Miyazaki J."/>
            <person name="Takai K."/>
            <person name="Sawayama S."/>
            <person name="Kitajima M."/>
            <person name="Okamoto A."/>
            <person name="Nakagawa S."/>
        </authorList>
    </citation>
    <scope>NUCLEOTIDE SEQUENCE [LARGE SCALE GENOMIC DNA]</scope>
    <source>
        <strain evidence="5 6">IC12</strain>
    </source>
</reference>
<dbReference type="PROSITE" id="PS50110">
    <property type="entry name" value="RESPONSE_REGULATORY"/>
    <property type="match status" value="1"/>
</dbReference>
<sequence>MIRHKILIVDDVHAAHHLYKQTLKREEYEILDAERGKEALSLILSEDIELVILDINLPDISGLEVLKKIREKNKELPVIILTGESQKEKVIKAASFDIIHYLVKPINLDMLKRRVKQSLKLDKNEKLGVIATKSKEILDELCDIEIDESLDENVKELKEQIKDIALKLHSLEEKQKEKTKLDEVIWEKEVECPVCGTNFITYNFKSKSLPIKEKESDFHEIYDFLNPLVFDIWVCPECLYASKREDFEDVNMELIEKIAKDKSKRKKIANKADFNLPRNNELGILSYRLAIMSYRYRKQSNAFFGSLYLKACWIAREQRDIDVEMEFMRLVTDYYEKALSSGEKIGGQLSELGLIYLLGELYRRLGDLDKAGKYFMKVKQDPEVKKEKAILRMSDAQMELVKEAKKNKK</sequence>
<dbReference type="PANTHER" id="PTHR44591:SF3">
    <property type="entry name" value="RESPONSE REGULATORY DOMAIN-CONTAINING PROTEIN"/>
    <property type="match status" value="1"/>
</dbReference>
<dbReference type="InterPro" id="IPR018708">
    <property type="entry name" value="DUF2225"/>
</dbReference>
<dbReference type="Gene3D" id="3.40.50.2300">
    <property type="match status" value="1"/>
</dbReference>
<keyword evidence="1 2" id="KW-0597">Phosphoprotein</keyword>
<feature type="coiled-coil region" evidence="3">
    <location>
        <begin position="147"/>
        <end position="174"/>
    </location>
</feature>
<evidence type="ECO:0000259" key="4">
    <source>
        <dbReference type="PROSITE" id="PS50110"/>
    </source>
</evidence>
<feature type="domain" description="Response regulatory" evidence="4">
    <location>
        <begin position="5"/>
        <end position="119"/>
    </location>
</feature>
<evidence type="ECO:0000313" key="6">
    <source>
        <dbReference type="Proteomes" id="UP001321582"/>
    </source>
</evidence>
<dbReference type="Proteomes" id="UP001321582">
    <property type="component" value="Chromosome"/>
</dbReference>
<dbReference type="InterPro" id="IPR050595">
    <property type="entry name" value="Bact_response_regulator"/>
</dbReference>
<name>A0AAU9DAC6_9FUSO</name>
<dbReference type="Pfam" id="PF09986">
    <property type="entry name" value="DUF2225"/>
    <property type="match status" value="1"/>
</dbReference>
<organism evidence="5 6">
    <name type="scientific">Haliovirga abyssi</name>
    <dbReference type="NCBI Taxonomy" id="2996794"/>
    <lineage>
        <taxon>Bacteria</taxon>
        <taxon>Fusobacteriati</taxon>
        <taxon>Fusobacteriota</taxon>
        <taxon>Fusobacteriia</taxon>
        <taxon>Fusobacteriales</taxon>
        <taxon>Haliovirgaceae</taxon>
        <taxon>Haliovirga</taxon>
    </lineage>
</organism>
<accession>A0AAU9DAC6</accession>
<feature type="modified residue" description="4-aspartylphosphate" evidence="2">
    <location>
        <position position="54"/>
    </location>
</feature>
<evidence type="ECO:0000256" key="2">
    <source>
        <dbReference type="PROSITE-ProRule" id="PRU00169"/>
    </source>
</evidence>
<keyword evidence="3" id="KW-0175">Coiled coil</keyword>
<dbReference type="PANTHER" id="PTHR44591">
    <property type="entry name" value="STRESS RESPONSE REGULATOR PROTEIN 1"/>
    <property type="match status" value="1"/>
</dbReference>
<keyword evidence="6" id="KW-1185">Reference proteome</keyword>
<gene>
    <name evidence="5" type="ORF">HLVA_08590</name>
</gene>
<evidence type="ECO:0000313" key="5">
    <source>
        <dbReference type="EMBL" id="BDU50290.1"/>
    </source>
</evidence>
<dbReference type="AlphaFoldDB" id="A0AAU9DAC6"/>
<dbReference type="EMBL" id="AP027059">
    <property type="protein sequence ID" value="BDU50290.1"/>
    <property type="molecule type" value="Genomic_DNA"/>
</dbReference>
<dbReference type="InterPro" id="IPR001789">
    <property type="entry name" value="Sig_transdc_resp-reg_receiver"/>
</dbReference>
<proteinExistence type="predicted"/>
<dbReference type="GO" id="GO:0000160">
    <property type="term" value="P:phosphorelay signal transduction system"/>
    <property type="evidence" value="ECO:0007669"/>
    <property type="project" value="InterPro"/>
</dbReference>
<protein>
    <recommendedName>
        <fullName evidence="4">Response regulatory domain-containing protein</fullName>
    </recommendedName>
</protein>
<evidence type="ECO:0000256" key="1">
    <source>
        <dbReference type="ARBA" id="ARBA00022553"/>
    </source>
</evidence>
<dbReference type="InterPro" id="IPR011006">
    <property type="entry name" value="CheY-like_superfamily"/>
</dbReference>
<evidence type="ECO:0000256" key="3">
    <source>
        <dbReference type="SAM" id="Coils"/>
    </source>
</evidence>
<dbReference type="Pfam" id="PF00072">
    <property type="entry name" value="Response_reg"/>
    <property type="match status" value="1"/>
</dbReference>
<dbReference type="SMART" id="SM00448">
    <property type="entry name" value="REC"/>
    <property type="match status" value="1"/>
</dbReference>
<dbReference type="KEGG" id="haby:HLVA_08590"/>